<comment type="caution">
    <text evidence="5">The sequence shown here is derived from an EMBL/GenBank/DDBJ whole genome shotgun (WGS) entry which is preliminary data.</text>
</comment>
<evidence type="ECO:0000313" key="5">
    <source>
        <dbReference type="EMBL" id="PCE63918.1"/>
    </source>
</evidence>
<evidence type="ECO:0000259" key="4">
    <source>
        <dbReference type="PROSITE" id="PS50995"/>
    </source>
</evidence>
<gene>
    <name evidence="5" type="ORF">B7P33_11705</name>
</gene>
<proteinExistence type="predicted"/>
<dbReference type="GO" id="GO:0003700">
    <property type="term" value="F:DNA-binding transcription factor activity"/>
    <property type="evidence" value="ECO:0007669"/>
    <property type="project" value="InterPro"/>
</dbReference>
<dbReference type="Proteomes" id="UP000219559">
    <property type="component" value="Unassembled WGS sequence"/>
</dbReference>
<keyword evidence="2" id="KW-0238">DNA-binding</keyword>
<dbReference type="EMBL" id="NBWU01000004">
    <property type="protein sequence ID" value="PCE63918.1"/>
    <property type="molecule type" value="Genomic_DNA"/>
</dbReference>
<reference evidence="5 6" key="1">
    <citation type="submission" date="2017-04" db="EMBL/GenBank/DDBJ databases">
        <title>A new member of the family Flavobacteriaceae isolated from ascidians.</title>
        <authorList>
            <person name="Chen L."/>
        </authorList>
    </citation>
    <scope>NUCLEOTIDE SEQUENCE [LARGE SCALE GENOMIC DNA]</scope>
    <source>
        <strain evidence="5 6">HQA918</strain>
    </source>
</reference>
<dbReference type="Pfam" id="PF12802">
    <property type="entry name" value="MarR_2"/>
    <property type="match status" value="1"/>
</dbReference>
<keyword evidence="3" id="KW-0804">Transcription</keyword>
<organism evidence="5 6">
    <name type="scientific">Sediminicola luteus</name>
    <dbReference type="NCBI Taxonomy" id="319238"/>
    <lineage>
        <taxon>Bacteria</taxon>
        <taxon>Pseudomonadati</taxon>
        <taxon>Bacteroidota</taxon>
        <taxon>Flavobacteriia</taxon>
        <taxon>Flavobacteriales</taxon>
        <taxon>Flavobacteriaceae</taxon>
        <taxon>Sediminicola</taxon>
    </lineage>
</organism>
<dbReference type="GO" id="GO:0003677">
    <property type="term" value="F:DNA binding"/>
    <property type="evidence" value="ECO:0007669"/>
    <property type="project" value="UniProtKB-KW"/>
</dbReference>
<dbReference type="InterPro" id="IPR000835">
    <property type="entry name" value="HTH_MarR-typ"/>
</dbReference>
<dbReference type="InterPro" id="IPR023187">
    <property type="entry name" value="Tscrpt_reg_MarR-type_CS"/>
</dbReference>
<name>A0A2A4G7G0_9FLAO</name>
<evidence type="ECO:0000313" key="6">
    <source>
        <dbReference type="Proteomes" id="UP000219559"/>
    </source>
</evidence>
<dbReference type="InterPro" id="IPR039422">
    <property type="entry name" value="MarR/SlyA-like"/>
</dbReference>
<dbReference type="PANTHER" id="PTHR33164">
    <property type="entry name" value="TRANSCRIPTIONAL REGULATOR, MARR FAMILY"/>
    <property type="match status" value="1"/>
</dbReference>
<dbReference type="GO" id="GO:0006950">
    <property type="term" value="P:response to stress"/>
    <property type="evidence" value="ECO:0007669"/>
    <property type="project" value="TreeGrafter"/>
</dbReference>
<evidence type="ECO:0000256" key="1">
    <source>
        <dbReference type="ARBA" id="ARBA00023015"/>
    </source>
</evidence>
<protein>
    <recommendedName>
        <fullName evidence="4">HTH marR-type domain-containing protein</fullName>
    </recommendedName>
</protein>
<evidence type="ECO:0000256" key="2">
    <source>
        <dbReference type="ARBA" id="ARBA00023125"/>
    </source>
</evidence>
<dbReference type="OrthoDB" id="763883at2"/>
<feature type="domain" description="HTH marR-type" evidence="4">
    <location>
        <begin position="1"/>
        <end position="139"/>
    </location>
</feature>
<dbReference type="RefSeq" id="WP_097442634.1">
    <property type="nucleotide sequence ID" value="NZ_NBWU01000004.1"/>
</dbReference>
<dbReference type="AlphaFoldDB" id="A0A2A4G7G0"/>
<dbReference type="InterPro" id="IPR036388">
    <property type="entry name" value="WH-like_DNA-bd_sf"/>
</dbReference>
<keyword evidence="1" id="KW-0805">Transcription regulation</keyword>
<dbReference type="InterPro" id="IPR036390">
    <property type="entry name" value="WH_DNA-bd_sf"/>
</dbReference>
<dbReference type="PROSITE" id="PS01117">
    <property type="entry name" value="HTH_MARR_1"/>
    <property type="match status" value="1"/>
</dbReference>
<dbReference type="Gene3D" id="1.10.10.10">
    <property type="entry name" value="Winged helix-like DNA-binding domain superfamily/Winged helix DNA-binding domain"/>
    <property type="match status" value="1"/>
</dbReference>
<dbReference type="PROSITE" id="PS50995">
    <property type="entry name" value="HTH_MARR_2"/>
    <property type="match status" value="1"/>
</dbReference>
<dbReference type="SMART" id="SM00347">
    <property type="entry name" value="HTH_MARR"/>
    <property type="match status" value="1"/>
</dbReference>
<dbReference type="PANTHER" id="PTHR33164:SF101">
    <property type="entry name" value="TRANSCRIPTIONAL REPRESSOR MPRA"/>
    <property type="match status" value="1"/>
</dbReference>
<dbReference type="PRINTS" id="PR00598">
    <property type="entry name" value="HTHMARR"/>
</dbReference>
<accession>A0A2A4G7G0</accession>
<evidence type="ECO:0000256" key="3">
    <source>
        <dbReference type="ARBA" id="ARBA00023163"/>
    </source>
</evidence>
<sequence>MNKAYYEAVMEIIKTGHWITHRVSQELREFDIYEPQFNVLRILRGAKGKPLSVNTILERMLQKSSNVTRIVDKLEGRGLVERTLCSTDRRKMDIVITDAGLELLEKLDIKVAALHDPMAENLTEAELETLAALIKKLKSNIKS</sequence>
<keyword evidence="6" id="KW-1185">Reference proteome</keyword>
<dbReference type="SUPFAM" id="SSF46785">
    <property type="entry name" value="Winged helix' DNA-binding domain"/>
    <property type="match status" value="1"/>
</dbReference>